<dbReference type="PANTHER" id="PTHR30548">
    <property type="entry name" value="2-HYDROXYGLUTARYL-COA DEHYDRATASE, D-COMPONENT-RELATED"/>
    <property type="match status" value="1"/>
</dbReference>
<keyword evidence="5" id="KW-0411">Iron-sulfur</keyword>
<reference evidence="7" key="1">
    <citation type="submission" date="2016-10" db="EMBL/GenBank/DDBJ databases">
        <authorList>
            <person name="Varghese N."/>
            <person name="Submissions S."/>
        </authorList>
    </citation>
    <scope>NUCLEOTIDE SEQUENCE [LARGE SCALE GENOMIC DNA]</scope>
    <source>
        <strain evidence="7">DSM 3669</strain>
    </source>
</reference>
<dbReference type="PANTHER" id="PTHR30548:SF5">
    <property type="entry name" value="SUBUNIT OF OXYGEN-SENSITIVE 2-HYDROXYISOCAPROYL-COA DEHYDRATASE"/>
    <property type="match status" value="1"/>
</dbReference>
<comment type="similarity">
    <text evidence="2">Belongs to the FldB/FldC dehydratase alpha/beta subunit family.</text>
</comment>
<evidence type="ECO:0000256" key="1">
    <source>
        <dbReference type="ARBA" id="ARBA00001966"/>
    </source>
</evidence>
<sequence length="383" mass="43954">MTVIKGLARAEQIYQDREKRAKELKAEGKKIAGYLCCYPPLEIMTSLGYMPIRIMGEMDEPLTEADTYLPTVMCAFYRSVLDVAMKGRYDYLDAFIGAHACDGAERVSYVWRSYLKSPCSFYLDIPHTNHAAAIEFFKKQLFYLKEELEKTAGKKATAAMIKEAVTLHNKQRSLVRQLYELNKQDPPLVSGSEMLQVMIAIMCIPPEEGNVLLEEVIEEVKGRAEGPKKKKGRILIWGSLIDNIAFTKLIEDCGLNIVIDDTAIGTRSFWIDVDETEDPFDGLAIRYLDKIVCPRTFRDTKNTRMEDLDNRFSYLKKMIKDWNVNGVYMNIIRNCDIHGYEISEVRDYFEEMGLPVLVIEQDYSTTALEPLRTRFQAFAESIN</sequence>
<protein>
    <submittedName>
        <fullName evidence="6">Benzoyl-CoA reductase, subunit C</fullName>
    </submittedName>
</protein>
<name>A0A1I6CQI5_9FIRM</name>
<dbReference type="RefSeq" id="WP_092481593.1">
    <property type="nucleotide sequence ID" value="NZ_FOYM01000001.1"/>
</dbReference>
<keyword evidence="4" id="KW-0408">Iron</keyword>
<dbReference type="GO" id="GO:0046872">
    <property type="term" value="F:metal ion binding"/>
    <property type="evidence" value="ECO:0007669"/>
    <property type="project" value="UniProtKB-KW"/>
</dbReference>
<keyword evidence="7" id="KW-1185">Reference proteome</keyword>
<evidence type="ECO:0000313" key="7">
    <source>
        <dbReference type="Proteomes" id="UP000199584"/>
    </source>
</evidence>
<comment type="cofactor">
    <cofactor evidence="1">
        <name>[4Fe-4S] cluster</name>
        <dbReference type="ChEBI" id="CHEBI:49883"/>
    </cofactor>
</comment>
<dbReference type="STRING" id="39060.SAMN05660706_101197"/>
<dbReference type="AlphaFoldDB" id="A0A1I6CQI5"/>
<proteinExistence type="inferred from homology"/>
<evidence type="ECO:0000256" key="2">
    <source>
        <dbReference type="ARBA" id="ARBA00005806"/>
    </source>
</evidence>
<dbReference type="InterPro" id="IPR010327">
    <property type="entry name" value="FldB/FldC_alpha/beta"/>
</dbReference>
<dbReference type="Proteomes" id="UP000199584">
    <property type="component" value="Unassembled WGS sequence"/>
</dbReference>
<dbReference type="GO" id="GO:0051536">
    <property type="term" value="F:iron-sulfur cluster binding"/>
    <property type="evidence" value="ECO:0007669"/>
    <property type="project" value="UniProtKB-KW"/>
</dbReference>
<evidence type="ECO:0000313" key="6">
    <source>
        <dbReference type="EMBL" id="SFQ95456.1"/>
    </source>
</evidence>
<evidence type="ECO:0000256" key="5">
    <source>
        <dbReference type="ARBA" id="ARBA00023014"/>
    </source>
</evidence>
<dbReference type="EMBL" id="FOYM01000001">
    <property type="protein sequence ID" value="SFQ95456.1"/>
    <property type="molecule type" value="Genomic_DNA"/>
</dbReference>
<dbReference type="OrthoDB" id="9810278at2"/>
<dbReference type="Gene3D" id="3.40.50.11900">
    <property type="match status" value="1"/>
</dbReference>
<organism evidence="6 7">
    <name type="scientific">Desulfoscipio geothermicus DSM 3669</name>
    <dbReference type="NCBI Taxonomy" id="1121426"/>
    <lineage>
        <taxon>Bacteria</taxon>
        <taxon>Bacillati</taxon>
        <taxon>Bacillota</taxon>
        <taxon>Clostridia</taxon>
        <taxon>Eubacteriales</taxon>
        <taxon>Desulfallaceae</taxon>
        <taxon>Desulfoscipio</taxon>
    </lineage>
</organism>
<dbReference type="GO" id="GO:0016836">
    <property type="term" value="F:hydro-lyase activity"/>
    <property type="evidence" value="ECO:0007669"/>
    <property type="project" value="UniProtKB-ARBA"/>
</dbReference>
<gene>
    <name evidence="6" type="ORF">SAMN05660706_101197</name>
</gene>
<dbReference type="Gene3D" id="1.20.1270.370">
    <property type="match status" value="1"/>
</dbReference>
<keyword evidence="3" id="KW-0479">Metal-binding</keyword>
<evidence type="ECO:0000256" key="4">
    <source>
        <dbReference type="ARBA" id="ARBA00023004"/>
    </source>
</evidence>
<evidence type="ECO:0000256" key="3">
    <source>
        <dbReference type="ARBA" id="ARBA00022723"/>
    </source>
</evidence>
<accession>A0A1I6CQI5</accession>
<dbReference type="Gene3D" id="3.40.50.11890">
    <property type="match status" value="1"/>
</dbReference>
<dbReference type="Pfam" id="PF06050">
    <property type="entry name" value="HGD-D"/>
    <property type="match status" value="1"/>
</dbReference>